<evidence type="ECO:0000256" key="1">
    <source>
        <dbReference type="SAM" id="MobiDB-lite"/>
    </source>
</evidence>
<feature type="region of interest" description="Disordered" evidence="1">
    <location>
        <begin position="17"/>
        <end position="194"/>
    </location>
</feature>
<feature type="compositionally biased region" description="Basic and acidic residues" evidence="1">
    <location>
        <begin position="79"/>
        <end position="110"/>
    </location>
</feature>
<dbReference type="InParanoid" id="E3NWJ5"/>
<dbReference type="Proteomes" id="UP000008281">
    <property type="component" value="Unassembled WGS sequence"/>
</dbReference>
<feature type="non-terminal residue" evidence="2">
    <location>
        <position position="1"/>
    </location>
</feature>
<sequence length="194" mass="21553">RARSRRYRGSRWLGVGRAVRPGANPRGARQRDRYRRRIGPAGRSARRADRHPRLPRVLHSLPRCDQHGRGRGVRRARLQRPDQRADPAHRRDPRASAREPRAAAPHHGERGAGAPARCRARGRHGRAAGGHPWCALRGPDRGGGQLGGQRARPPQVGVRQGSCGRLPFQRETHAARQAAGQARGPTRPQERSNM</sequence>
<feature type="compositionally biased region" description="Basic residues" evidence="1">
    <location>
        <begin position="69"/>
        <end position="78"/>
    </location>
</feature>
<reference evidence="2" key="1">
    <citation type="submission" date="2007-07" db="EMBL/GenBank/DDBJ databases">
        <title>PCAP assembly of the Caenorhabditis remanei genome.</title>
        <authorList>
            <consortium name="The Caenorhabditis remanei Sequencing Consortium"/>
            <person name="Wilson R.K."/>
        </authorList>
    </citation>
    <scope>NUCLEOTIDE SEQUENCE [LARGE SCALE GENOMIC DNA]</scope>
    <source>
        <strain evidence="2">PB4641</strain>
    </source>
</reference>
<evidence type="ECO:0000313" key="2">
    <source>
        <dbReference type="EMBL" id="EFP03348.1"/>
    </source>
</evidence>
<evidence type="ECO:0000313" key="3">
    <source>
        <dbReference type="Proteomes" id="UP000008281"/>
    </source>
</evidence>
<dbReference type="HOGENOM" id="CLU_1405691_0_0_1"/>
<protein>
    <submittedName>
        <fullName evidence="2">Uncharacterized protein</fullName>
    </submittedName>
</protein>
<organism evidence="3">
    <name type="scientific">Caenorhabditis remanei</name>
    <name type="common">Caenorhabditis vulgaris</name>
    <dbReference type="NCBI Taxonomy" id="31234"/>
    <lineage>
        <taxon>Eukaryota</taxon>
        <taxon>Metazoa</taxon>
        <taxon>Ecdysozoa</taxon>
        <taxon>Nematoda</taxon>
        <taxon>Chromadorea</taxon>
        <taxon>Rhabditida</taxon>
        <taxon>Rhabditina</taxon>
        <taxon>Rhabditomorpha</taxon>
        <taxon>Rhabditoidea</taxon>
        <taxon>Rhabditidae</taxon>
        <taxon>Peloderinae</taxon>
        <taxon>Caenorhabditis</taxon>
    </lineage>
</organism>
<proteinExistence type="predicted"/>
<feature type="non-terminal residue" evidence="2">
    <location>
        <position position="194"/>
    </location>
</feature>
<gene>
    <name evidence="2" type="ORF">CRE_29409</name>
</gene>
<dbReference type="AlphaFoldDB" id="E3NWJ5"/>
<dbReference type="EMBL" id="DS271637">
    <property type="protein sequence ID" value="EFP03348.1"/>
    <property type="molecule type" value="Genomic_DNA"/>
</dbReference>
<feature type="compositionally biased region" description="Basic residues" evidence="1">
    <location>
        <begin position="32"/>
        <end position="56"/>
    </location>
</feature>
<name>E3NWJ5_CAERE</name>
<feature type="compositionally biased region" description="Low complexity" evidence="1">
    <location>
        <begin position="175"/>
        <end position="184"/>
    </location>
</feature>
<accession>E3NWJ5</accession>
<keyword evidence="3" id="KW-1185">Reference proteome</keyword>